<dbReference type="SUPFAM" id="SSF103481">
    <property type="entry name" value="Multidrug resistance efflux transporter EmrE"/>
    <property type="match status" value="2"/>
</dbReference>
<keyword evidence="3" id="KW-1133">Transmembrane helix</keyword>
<dbReference type="InterPro" id="IPR000620">
    <property type="entry name" value="EamA_dom"/>
</dbReference>
<sequence length="299" mass="31889">MPAPAPAVTPSVSVWQRVKTGQLGSAWMLVASALFGCMGVCVKFGSSDFDAPALVFWRSVFGAVVLGSLALLRGKPVLTPLWTLQVKRSLFGFFSLVGYFYALTQLSLATAVTLNYTSAIFLALLSLVWLRERLTPRILLALLLGLAGVSLLLKPAVGDGQWLAGLVGLSSGLTAACAYLQVRELSRMGEPEWRVVLWFSTVGSVCGLVWVWLGDSRVLPTTTASLWPLLGMGLTGMLAQLALTRAYAEGRKFVVASLAYSTVIFSALFGAWLFGDRLGPDSLVAIAVIVGSGIIASRR</sequence>
<accession>A0A248LKX6</accession>
<organism evidence="6 7">
    <name type="scientific">Laribacter hongkongensis</name>
    <dbReference type="NCBI Taxonomy" id="168471"/>
    <lineage>
        <taxon>Bacteria</taxon>
        <taxon>Pseudomonadati</taxon>
        <taxon>Pseudomonadota</taxon>
        <taxon>Betaproteobacteria</taxon>
        <taxon>Neisseriales</taxon>
        <taxon>Aquaspirillaceae</taxon>
        <taxon>Laribacter</taxon>
    </lineage>
</organism>
<evidence type="ECO:0000256" key="2">
    <source>
        <dbReference type="ARBA" id="ARBA00022692"/>
    </source>
</evidence>
<dbReference type="InterPro" id="IPR037185">
    <property type="entry name" value="EmrE-like"/>
</dbReference>
<dbReference type="GeneID" id="75108477"/>
<dbReference type="Proteomes" id="UP000197424">
    <property type="component" value="Chromosome"/>
</dbReference>
<reference evidence="7" key="1">
    <citation type="submission" date="2017-06" db="EMBL/GenBank/DDBJ databases">
        <title>Whole genome sequence of Laribacter hongkongensis LHGZ1.</title>
        <authorList>
            <person name="Chen D."/>
            <person name="Wu H."/>
            <person name="Chen J."/>
        </authorList>
    </citation>
    <scope>NUCLEOTIDE SEQUENCE [LARGE SCALE GENOMIC DNA]</scope>
    <source>
        <strain evidence="7">LHGZ1</strain>
    </source>
</reference>
<evidence type="ECO:0000256" key="4">
    <source>
        <dbReference type="ARBA" id="ARBA00023136"/>
    </source>
</evidence>
<dbReference type="Pfam" id="PF00892">
    <property type="entry name" value="EamA"/>
    <property type="match status" value="2"/>
</dbReference>
<gene>
    <name evidence="6" type="ORF">LHGZ1_2300</name>
</gene>
<feature type="domain" description="EamA" evidence="5">
    <location>
        <begin position="23"/>
        <end position="153"/>
    </location>
</feature>
<dbReference type="OMA" id="ICMIVAM"/>
<dbReference type="RefSeq" id="WP_012697701.1">
    <property type="nucleotide sequence ID" value="NZ_CP022115.1"/>
</dbReference>
<dbReference type="PANTHER" id="PTHR22911:SF6">
    <property type="entry name" value="SOLUTE CARRIER FAMILY 35 MEMBER G1"/>
    <property type="match status" value="1"/>
</dbReference>
<comment type="subcellular location">
    <subcellularLocation>
        <location evidence="1">Membrane</location>
        <topology evidence="1">Multi-pass membrane protein</topology>
    </subcellularLocation>
</comment>
<dbReference type="PANTHER" id="PTHR22911">
    <property type="entry name" value="ACYL-MALONYL CONDENSING ENZYME-RELATED"/>
    <property type="match status" value="1"/>
</dbReference>
<evidence type="ECO:0000313" key="6">
    <source>
        <dbReference type="EMBL" id="ASJ25131.1"/>
    </source>
</evidence>
<evidence type="ECO:0000256" key="1">
    <source>
        <dbReference type="ARBA" id="ARBA00004141"/>
    </source>
</evidence>
<feature type="domain" description="EamA" evidence="5">
    <location>
        <begin position="166"/>
        <end position="294"/>
    </location>
</feature>
<dbReference type="AlphaFoldDB" id="A0A248LKX6"/>
<evidence type="ECO:0000313" key="7">
    <source>
        <dbReference type="Proteomes" id="UP000197424"/>
    </source>
</evidence>
<proteinExistence type="predicted"/>
<keyword evidence="4" id="KW-0472">Membrane</keyword>
<dbReference type="GO" id="GO:0016020">
    <property type="term" value="C:membrane"/>
    <property type="evidence" value="ECO:0007669"/>
    <property type="project" value="UniProtKB-SubCell"/>
</dbReference>
<evidence type="ECO:0000259" key="5">
    <source>
        <dbReference type="Pfam" id="PF00892"/>
    </source>
</evidence>
<protein>
    <submittedName>
        <fullName evidence="6">Membrane protein</fullName>
    </submittedName>
</protein>
<dbReference type="EMBL" id="CP022115">
    <property type="protein sequence ID" value="ASJ25131.1"/>
    <property type="molecule type" value="Genomic_DNA"/>
</dbReference>
<evidence type="ECO:0000256" key="3">
    <source>
        <dbReference type="ARBA" id="ARBA00022989"/>
    </source>
</evidence>
<name>A0A248LKX6_9NEIS</name>
<keyword evidence="2" id="KW-0812">Transmembrane</keyword>